<dbReference type="STRING" id="1121298.SAMN05444401_3892"/>
<dbReference type="RefSeq" id="WP_073010738.1">
    <property type="nucleotide sequence ID" value="NZ_FQZO01000008.1"/>
</dbReference>
<gene>
    <name evidence="1" type="ORF">SAMN05444401_3892</name>
</gene>
<name>A0A1M6M8Q9_9CLOT</name>
<dbReference type="CDD" id="cd02440">
    <property type="entry name" value="AdoMet_MTases"/>
    <property type="match status" value="1"/>
</dbReference>
<dbReference type="OrthoDB" id="9771846at2"/>
<evidence type="ECO:0000313" key="2">
    <source>
        <dbReference type="Proteomes" id="UP000184080"/>
    </source>
</evidence>
<dbReference type="PANTHER" id="PTHR43861:SF6">
    <property type="entry name" value="METHYLTRANSFERASE TYPE 11"/>
    <property type="match status" value="1"/>
</dbReference>
<dbReference type="Proteomes" id="UP000184080">
    <property type="component" value="Unassembled WGS sequence"/>
</dbReference>
<evidence type="ECO:0000313" key="1">
    <source>
        <dbReference type="EMBL" id="SHJ79841.1"/>
    </source>
</evidence>
<dbReference type="AlphaFoldDB" id="A0A1M6M8Q9"/>
<keyword evidence="1" id="KW-0489">Methyltransferase</keyword>
<protein>
    <submittedName>
        <fullName evidence="1">Methyltransferase domain-containing protein</fullName>
    </submittedName>
</protein>
<dbReference type="InterPro" id="IPR029063">
    <property type="entry name" value="SAM-dependent_MTases_sf"/>
</dbReference>
<dbReference type="Pfam" id="PF13489">
    <property type="entry name" value="Methyltransf_23"/>
    <property type="match status" value="1"/>
</dbReference>
<dbReference type="GO" id="GO:0008168">
    <property type="term" value="F:methyltransferase activity"/>
    <property type="evidence" value="ECO:0007669"/>
    <property type="project" value="UniProtKB-KW"/>
</dbReference>
<dbReference type="EMBL" id="FQZO01000008">
    <property type="protein sequence ID" value="SHJ79841.1"/>
    <property type="molecule type" value="Genomic_DNA"/>
</dbReference>
<keyword evidence="1" id="KW-0808">Transferase</keyword>
<dbReference type="GO" id="GO:0032259">
    <property type="term" value="P:methylation"/>
    <property type="evidence" value="ECO:0007669"/>
    <property type="project" value="UniProtKB-KW"/>
</dbReference>
<proteinExistence type="predicted"/>
<organism evidence="1 2">
    <name type="scientific">Clostridium amylolyticum</name>
    <dbReference type="NCBI Taxonomy" id="1121298"/>
    <lineage>
        <taxon>Bacteria</taxon>
        <taxon>Bacillati</taxon>
        <taxon>Bacillota</taxon>
        <taxon>Clostridia</taxon>
        <taxon>Eubacteriales</taxon>
        <taxon>Clostridiaceae</taxon>
        <taxon>Clostridium</taxon>
    </lineage>
</organism>
<accession>A0A1M6M8Q9</accession>
<dbReference type="SUPFAM" id="SSF53335">
    <property type="entry name" value="S-adenosyl-L-methionine-dependent methyltransferases"/>
    <property type="match status" value="1"/>
</dbReference>
<dbReference type="PANTHER" id="PTHR43861">
    <property type="entry name" value="TRANS-ACONITATE 2-METHYLTRANSFERASE-RELATED"/>
    <property type="match status" value="1"/>
</dbReference>
<reference evidence="1 2" key="1">
    <citation type="submission" date="2016-11" db="EMBL/GenBank/DDBJ databases">
        <authorList>
            <person name="Jaros S."/>
            <person name="Januszkiewicz K."/>
            <person name="Wedrychowicz H."/>
        </authorList>
    </citation>
    <scope>NUCLEOTIDE SEQUENCE [LARGE SCALE GENOMIC DNA]</scope>
    <source>
        <strain evidence="1 2">DSM 21864</strain>
    </source>
</reference>
<sequence>MNLGNSKYNQLYNPEEKHYISYSNNVDMSDKNSSHIIILDYIEKGSKILDVGCSFGYLGEWLAQNKNCNMYGIDIDTKAINFVKSSNIYKDAYYINLDNVENEDSKDKVIFDNLDEDFDYIICADLLEHLKDPTYILKLLSKKLKFDGEIIVSVPNISNIDIVVNLLEGRFNYGPFGIMDNTHLRFFTKKSFIEWIASINVNSKEYKLDLSTIGEVHVIPESTQELKKDYENLINGLLRINPNLKVLQNLFAIKKVHKSQKEQSLIEMLKRYRKDNKIVEVEASPSKPSLPLNSVNGYEFNFLNKEDDLCGIIILPATYGKTLSCKFLVEIFEENSNIPIMQNIMNITKVVDNKWLSIEFNRMQGVKDKNIRIKIIPIQCSDSLSIWMNDKNSPCLKLSYYKDDFNIQNSIEENPYLEKLDNIFKRDNILSKCNINSDLNVEEILDENRRLRNLIKDLLDEVR</sequence>
<dbReference type="Gene3D" id="3.40.50.150">
    <property type="entry name" value="Vaccinia Virus protein VP39"/>
    <property type="match status" value="1"/>
</dbReference>
<keyword evidence="2" id="KW-1185">Reference proteome</keyword>